<proteinExistence type="predicted"/>
<evidence type="ECO:0000313" key="1">
    <source>
        <dbReference type="EMBL" id="KGA39559.1"/>
    </source>
</evidence>
<dbReference type="Proteomes" id="UP000029447">
    <property type="component" value="Unassembled WGS sequence"/>
</dbReference>
<name>A0ABR4VJM1_9GAMM</name>
<sequence length="74" mass="8135">MHDQIPTITATLQVTPDFTGRVLVYVKDGRATSDRRLFDDELVAGLDTFLELARKAGWHVTPPDSAAAAPREVN</sequence>
<comment type="caution">
    <text evidence="1">The sequence shown here is derived from an EMBL/GenBank/DDBJ whole genome shotgun (WGS) entry which is preliminary data.</text>
</comment>
<reference evidence="1 2" key="1">
    <citation type="submission" date="2014-08" db="EMBL/GenBank/DDBJ databases">
        <title>Genome sequences of NCPPB Pectobacterium isolates.</title>
        <authorList>
            <person name="Glover R.H."/>
            <person name="Sapp M."/>
            <person name="Elphinstone J."/>
        </authorList>
    </citation>
    <scope>NUCLEOTIDE SEQUENCE [LARGE SCALE GENOMIC DNA]</scope>
    <source>
        <strain evidence="1 2">NCPPB3841</strain>
    </source>
</reference>
<keyword evidence="2" id="KW-1185">Reference proteome</keyword>
<accession>A0ABR4VJM1</accession>
<organism evidence="1 2">
    <name type="scientific">Pectobacterium odoriferum</name>
    <dbReference type="NCBI Taxonomy" id="78398"/>
    <lineage>
        <taxon>Bacteria</taxon>
        <taxon>Pseudomonadati</taxon>
        <taxon>Pseudomonadota</taxon>
        <taxon>Gammaproteobacteria</taxon>
        <taxon>Enterobacterales</taxon>
        <taxon>Pectobacteriaceae</taxon>
        <taxon>Pectobacterium</taxon>
    </lineage>
</organism>
<dbReference type="RefSeq" id="WP_044208593.1">
    <property type="nucleotide sequence ID" value="NZ_JQOF01000032.1"/>
</dbReference>
<gene>
    <name evidence="1" type="ORF">KU75_21870</name>
</gene>
<protein>
    <submittedName>
        <fullName evidence="1">Uncharacterized protein</fullName>
    </submittedName>
</protein>
<evidence type="ECO:0000313" key="2">
    <source>
        <dbReference type="Proteomes" id="UP000029447"/>
    </source>
</evidence>
<dbReference type="EMBL" id="JQOF01000032">
    <property type="protein sequence ID" value="KGA39559.1"/>
    <property type="molecule type" value="Genomic_DNA"/>
</dbReference>